<proteinExistence type="predicted"/>
<dbReference type="AlphaFoldDB" id="A0A7J5YTY0"/>
<name>A0A7J5YTY0_DISMA</name>
<evidence type="ECO:0000313" key="2">
    <source>
        <dbReference type="Proteomes" id="UP000518266"/>
    </source>
</evidence>
<evidence type="ECO:0000313" key="1">
    <source>
        <dbReference type="EMBL" id="KAF3852159.1"/>
    </source>
</evidence>
<gene>
    <name evidence="1" type="ORF">F7725_005514</name>
</gene>
<comment type="caution">
    <text evidence="1">The sequence shown here is derived from an EMBL/GenBank/DDBJ whole genome shotgun (WGS) entry which is preliminary data.</text>
</comment>
<keyword evidence="2" id="KW-1185">Reference proteome</keyword>
<reference evidence="1 2" key="1">
    <citation type="submission" date="2020-03" db="EMBL/GenBank/DDBJ databases">
        <title>Dissostichus mawsoni Genome sequencing and assembly.</title>
        <authorList>
            <person name="Park H."/>
        </authorList>
    </citation>
    <scope>NUCLEOTIDE SEQUENCE [LARGE SCALE GENOMIC DNA]</scope>
    <source>
        <strain evidence="1">DM0001</strain>
        <tissue evidence="1">Muscle</tissue>
    </source>
</reference>
<dbReference type="EMBL" id="JAAKFY010000009">
    <property type="protein sequence ID" value="KAF3852159.1"/>
    <property type="molecule type" value="Genomic_DNA"/>
</dbReference>
<sequence length="73" mass="8229">MEGARCVFGVKETEQAVPGERGGRGEETWDGLVTKQHQRTKRTPLTRLPPSFTKILTVLTSRLSDESCDYMFV</sequence>
<accession>A0A7J5YTY0</accession>
<organism evidence="1 2">
    <name type="scientific">Dissostichus mawsoni</name>
    <name type="common">Antarctic cod</name>
    <dbReference type="NCBI Taxonomy" id="36200"/>
    <lineage>
        <taxon>Eukaryota</taxon>
        <taxon>Metazoa</taxon>
        <taxon>Chordata</taxon>
        <taxon>Craniata</taxon>
        <taxon>Vertebrata</taxon>
        <taxon>Euteleostomi</taxon>
        <taxon>Actinopterygii</taxon>
        <taxon>Neopterygii</taxon>
        <taxon>Teleostei</taxon>
        <taxon>Neoteleostei</taxon>
        <taxon>Acanthomorphata</taxon>
        <taxon>Eupercaria</taxon>
        <taxon>Perciformes</taxon>
        <taxon>Notothenioidei</taxon>
        <taxon>Nototheniidae</taxon>
        <taxon>Dissostichus</taxon>
    </lineage>
</organism>
<protein>
    <submittedName>
        <fullName evidence="1">Uncharacterized protein</fullName>
    </submittedName>
</protein>
<dbReference type="Proteomes" id="UP000518266">
    <property type="component" value="Unassembled WGS sequence"/>
</dbReference>